<keyword evidence="4" id="KW-1185">Reference proteome</keyword>
<organism evidence="3 4">
    <name type="scientific">Malassezia pachydermatis</name>
    <dbReference type="NCBI Taxonomy" id="77020"/>
    <lineage>
        <taxon>Eukaryota</taxon>
        <taxon>Fungi</taxon>
        <taxon>Dikarya</taxon>
        <taxon>Basidiomycota</taxon>
        <taxon>Ustilaginomycotina</taxon>
        <taxon>Malasseziomycetes</taxon>
        <taxon>Malasseziales</taxon>
        <taxon>Malasseziaceae</taxon>
        <taxon>Malassezia</taxon>
    </lineage>
</organism>
<comment type="caution">
    <text evidence="3">The sequence shown here is derived from an EMBL/GenBank/DDBJ whole genome shotgun (WGS) entry which is preliminary data.</text>
</comment>
<dbReference type="InterPro" id="IPR000717">
    <property type="entry name" value="PCI_dom"/>
</dbReference>
<dbReference type="PROSITE" id="PS50250">
    <property type="entry name" value="PCI"/>
    <property type="match status" value="1"/>
</dbReference>
<dbReference type="Pfam" id="PF03399">
    <property type="entry name" value="SAC3_GANP"/>
    <property type="match status" value="1"/>
</dbReference>
<dbReference type="STRING" id="77020.A0A0M8MU74"/>
<dbReference type="PANTHER" id="PTHR12436">
    <property type="entry name" value="80 KDA MCM3-ASSOCIATED PROTEIN"/>
    <property type="match status" value="1"/>
</dbReference>
<dbReference type="GO" id="GO:0005634">
    <property type="term" value="C:nucleus"/>
    <property type="evidence" value="ECO:0007669"/>
    <property type="project" value="TreeGrafter"/>
</dbReference>
<evidence type="ECO:0000256" key="1">
    <source>
        <dbReference type="SAM" id="MobiDB-lite"/>
    </source>
</evidence>
<feature type="region of interest" description="Disordered" evidence="1">
    <location>
        <begin position="58"/>
        <end position="128"/>
    </location>
</feature>
<dbReference type="RefSeq" id="XP_017991323.1">
    <property type="nucleotide sequence ID" value="XM_018136407.1"/>
</dbReference>
<dbReference type="Proteomes" id="UP000037751">
    <property type="component" value="Unassembled WGS sequence"/>
</dbReference>
<evidence type="ECO:0000313" key="4">
    <source>
        <dbReference type="Proteomes" id="UP000037751"/>
    </source>
</evidence>
<dbReference type="GeneID" id="28728282"/>
<accession>A0A0M8MU74</accession>
<protein>
    <recommendedName>
        <fullName evidence="2">PCI domain-containing protein</fullName>
    </recommendedName>
</protein>
<dbReference type="InterPro" id="IPR045107">
    <property type="entry name" value="SAC3/GANP/THP3"/>
</dbReference>
<evidence type="ECO:0000259" key="2">
    <source>
        <dbReference type="PROSITE" id="PS50250"/>
    </source>
</evidence>
<dbReference type="PANTHER" id="PTHR12436:SF4">
    <property type="entry name" value="LEUKOCYTE RECEPTOR CLUSTER MEMBER 8"/>
    <property type="match status" value="1"/>
</dbReference>
<dbReference type="AlphaFoldDB" id="A0A0M8MU74"/>
<dbReference type="OrthoDB" id="199574at2759"/>
<evidence type="ECO:0000313" key="3">
    <source>
        <dbReference type="EMBL" id="KOS13691.1"/>
    </source>
</evidence>
<feature type="region of interest" description="Disordered" evidence="1">
    <location>
        <begin position="145"/>
        <end position="164"/>
    </location>
</feature>
<proteinExistence type="predicted"/>
<dbReference type="Gene3D" id="1.25.40.990">
    <property type="match status" value="1"/>
</dbReference>
<dbReference type="EMBL" id="LGAV01000005">
    <property type="protein sequence ID" value="KOS13691.1"/>
    <property type="molecule type" value="Genomic_DNA"/>
</dbReference>
<dbReference type="InterPro" id="IPR005062">
    <property type="entry name" value="SAC3/GANP/THP3_conserved"/>
</dbReference>
<dbReference type="VEuPathDB" id="FungiDB:Malapachy_1911"/>
<gene>
    <name evidence="3" type="ORF">Malapachy_1911</name>
</gene>
<name>A0A0M8MU74_9BASI</name>
<sequence>MANPPGDWPPALRALASRSFAACTDANRQAVSNELKALIFQAVQDGSLHTKDWSRVHLRSLTPGTRPPKPMPTPGKKRGAASDTKWTPKASKSPRPAFGLQEDAERREKRQRRFEQEQAAFQREQQADLHSAIASTSLGGRLGAAVSSPLATSTPPPEPNPNVIDWDAHTIVGTSTKLEKPYLRLTSAPDPKTVRPLATLRKTLHLLTQKWKAEKNYAYICDQFKSMRQDLTVQRIKNDFTVQVYETHARIALEKGDLGEYNQCQTQLRSLYAYDLPGCTHEFLAYRILYLLHTRNQRDINALMAELSEADKRAPAVAHALHVRTAMRAGNYHAFFQLYQTAPNMNAYIMDHFMEHARVQALLILAKSFRPSCALTFLARELGWADVAEADAFLQSVQAAIYVTDVPRLEDAQWDAKRAQEPLSQAMGRYRHVDIKGQL</sequence>
<reference evidence="3 4" key="1">
    <citation type="submission" date="2015-07" db="EMBL/GenBank/DDBJ databases">
        <title>Draft Genome Sequence of Malassezia furfur CBS1878 and Malassezia pachydermatis CBS1879.</title>
        <authorList>
            <person name="Triana S."/>
            <person name="Ohm R."/>
            <person name="Gonzalez A."/>
            <person name="DeCock H."/>
            <person name="Restrepo S."/>
            <person name="Celis A."/>
        </authorList>
    </citation>
    <scope>NUCLEOTIDE SEQUENCE [LARGE SCALE GENOMIC DNA]</scope>
    <source>
        <strain evidence="3 4">CBS 1879</strain>
    </source>
</reference>
<feature type="domain" description="PCI" evidence="2">
    <location>
        <begin position="257"/>
        <end position="432"/>
    </location>
</feature>
<feature type="compositionally biased region" description="Basic and acidic residues" evidence="1">
    <location>
        <begin position="103"/>
        <end position="116"/>
    </location>
</feature>